<dbReference type="RefSeq" id="WP_354694890.1">
    <property type="nucleotide sequence ID" value="NZ_JAZHOG010000004.1"/>
</dbReference>
<evidence type="ECO:0000256" key="5">
    <source>
        <dbReference type="HAMAP-Rule" id="MF_00014"/>
    </source>
</evidence>
<comment type="similarity">
    <text evidence="5">Belongs to the RimM family.</text>
</comment>
<protein>
    <recommendedName>
        <fullName evidence="5">Ribosome maturation factor RimM</fullName>
    </recommendedName>
</protein>
<comment type="function">
    <text evidence="5">An accessory protein needed during the final step in the assembly of 30S ribosomal subunit, possibly for assembly of the head region. Essential for efficient processing of 16S rRNA. May be needed both before and after RbfA during the maturation of 16S rRNA. It has affinity for free ribosomal 30S subunits but not for 70S ribosomes.</text>
</comment>
<dbReference type="Proteomes" id="UP001359886">
    <property type="component" value="Unassembled WGS sequence"/>
</dbReference>
<keyword evidence="1 5" id="KW-0963">Cytoplasm</keyword>
<evidence type="ECO:0000256" key="4">
    <source>
        <dbReference type="ARBA" id="ARBA00023186"/>
    </source>
</evidence>
<evidence type="ECO:0000313" key="9">
    <source>
        <dbReference type="Proteomes" id="UP001359886"/>
    </source>
</evidence>
<dbReference type="InterPro" id="IPR011961">
    <property type="entry name" value="RimM"/>
</dbReference>
<dbReference type="Gene3D" id="2.30.30.240">
    <property type="entry name" value="PRC-barrel domain"/>
    <property type="match status" value="1"/>
</dbReference>
<evidence type="ECO:0000256" key="1">
    <source>
        <dbReference type="ARBA" id="ARBA00022490"/>
    </source>
</evidence>
<evidence type="ECO:0000259" key="7">
    <source>
        <dbReference type="Pfam" id="PF24986"/>
    </source>
</evidence>
<organism evidence="8 9">
    <name type="scientific">Elongatibacter sediminis</name>
    <dbReference type="NCBI Taxonomy" id="3119006"/>
    <lineage>
        <taxon>Bacteria</taxon>
        <taxon>Pseudomonadati</taxon>
        <taxon>Pseudomonadota</taxon>
        <taxon>Gammaproteobacteria</taxon>
        <taxon>Chromatiales</taxon>
        <taxon>Wenzhouxiangellaceae</taxon>
        <taxon>Elongatibacter</taxon>
    </lineage>
</organism>
<comment type="subunit">
    <text evidence="5">Binds ribosomal protein uS19.</text>
</comment>
<dbReference type="EMBL" id="JAZHOG010000004">
    <property type="protein sequence ID" value="MEJ8567573.1"/>
    <property type="molecule type" value="Genomic_DNA"/>
</dbReference>
<dbReference type="Pfam" id="PF01782">
    <property type="entry name" value="RimM"/>
    <property type="match status" value="1"/>
</dbReference>
<dbReference type="SUPFAM" id="SSF50447">
    <property type="entry name" value="Translation proteins"/>
    <property type="match status" value="1"/>
</dbReference>
<feature type="domain" description="RimM N-terminal" evidence="6">
    <location>
        <begin position="14"/>
        <end position="92"/>
    </location>
</feature>
<dbReference type="InterPro" id="IPR002676">
    <property type="entry name" value="RimM_N"/>
</dbReference>
<dbReference type="GO" id="GO:0042274">
    <property type="term" value="P:ribosomal small subunit biogenesis"/>
    <property type="evidence" value="ECO:0007669"/>
    <property type="project" value="UniProtKB-UniRule"/>
</dbReference>
<dbReference type="InterPro" id="IPR056792">
    <property type="entry name" value="PRC_RimM"/>
</dbReference>
<sequence length="171" mass="19126">MADDLGSADKLVRLGRIAGPHGVRGWIKVRSDTEPPEAILQYQPWLVGPDRREMRVADVAPKGRSLRIALEGIDDRNAAEALVGADIAVPRDRLPPLPQDRYYWADLVGCTVVTADERVLGEVVEMIETGANDVMRVRGDRERLVPFVPEIYVSSVDLEARRVEVNWDPEF</sequence>
<evidence type="ECO:0000259" key="6">
    <source>
        <dbReference type="Pfam" id="PF01782"/>
    </source>
</evidence>
<gene>
    <name evidence="5 8" type="primary">rimM</name>
    <name evidence="8" type="ORF">V3330_08035</name>
</gene>
<keyword evidence="3 5" id="KW-0698">rRNA processing</keyword>
<accession>A0AAW9RHL5</accession>
<comment type="domain">
    <text evidence="5">The PRC barrel domain binds ribosomal protein uS19.</text>
</comment>
<reference evidence="8 9" key="1">
    <citation type="submission" date="2024-02" db="EMBL/GenBank/DDBJ databases">
        <title>A novel Wenzhouxiangellaceae bacterium, isolated from coastal sediments.</title>
        <authorList>
            <person name="Du Z.-J."/>
            <person name="Ye Y.-Q."/>
            <person name="Zhang X.-Y."/>
        </authorList>
    </citation>
    <scope>NUCLEOTIDE SEQUENCE [LARGE SCALE GENOMIC DNA]</scope>
    <source>
        <strain evidence="8 9">CH-27</strain>
    </source>
</reference>
<keyword evidence="2 5" id="KW-0690">Ribosome biogenesis</keyword>
<dbReference type="InterPro" id="IPR009000">
    <property type="entry name" value="Transl_B-barrel_sf"/>
</dbReference>
<dbReference type="InterPro" id="IPR036976">
    <property type="entry name" value="RimM_N_sf"/>
</dbReference>
<dbReference type="InterPro" id="IPR011033">
    <property type="entry name" value="PRC_barrel-like_sf"/>
</dbReference>
<dbReference type="Gene3D" id="2.40.30.60">
    <property type="entry name" value="RimM"/>
    <property type="match status" value="1"/>
</dbReference>
<dbReference type="AlphaFoldDB" id="A0AAW9RHL5"/>
<keyword evidence="4 5" id="KW-0143">Chaperone</keyword>
<dbReference type="GO" id="GO:0005840">
    <property type="term" value="C:ribosome"/>
    <property type="evidence" value="ECO:0007669"/>
    <property type="project" value="InterPro"/>
</dbReference>
<dbReference type="GO" id="GO:0005737">
    <property type="term" value="C:cytoplasm"/>
    <property type="evidence" value="ECO:0007669"/>
    <property type="project" value="UniProtKB-SubCell"/>
</dbReference>
<comment type="caution">
    <text evidence="8">The sequence shown here is derived from an EMBL/GenBank/DDBJ whole genome shotgun (WGS) entry which is preliminary data.</text>
</comment>
<dbReference type="PANTHER" id="PTHR33692:SF1">
    <property type="entry name" value="RIBOSOME MATURATION FACTOR RIMM"/>
    <property type="match status" value="1"/>
</dbReference>
<comment type="subcellular location">
    <subcellularLocation>
        <location evidence="5">Cytoplasm</location>
    </subcellularLocation>
</comment>
<evidence type="ECO:0000256" key="3">
    <source>
        <dbReference type="ARBA" id="ARBA00022552"/>
    </source>
</evidence>
<name>A0AAW9RHL5_9GAMM</name>
<dbReference type="HAMAP" id="MF_00014">
    <property type="entry name" value="Ribosome_mat_RimM"/>
    <property type="match status" value="1"/>
</dbReference>
<proteinExistence type="inferred from homology"/>
<evidence type="ECO:0000256" key="2">
    <source>
        <dbReference type="ARBA" id="ARBA00022517"/>
    </source>
</evidence>
<dbReference type="GO" id="GO:0043022">
    <property type="term" value="F:ribosome binding"/>
    <property type="evidence" value="ECO:0007669"/>
    <property type="project" value="InterPro"/>
</dbReference>
<evidence type="ECO:0000313" key="8">
    <source>
        <dbReference type="EMBL" id="MEJ8567573.1"/>
    </source>
</evidence>
<keyword evidence="9" id="KW-1185">Reference proteome</keyword>
<feature type="domain" description="Ribosome maturation factor RimM PRC barrel" evidence="7">
    <location>
        <begin position="104"/>
        <end position="168"/>
    </location>
</feature>
<dbReference type="GO" id="GO:0006364">
    <property type="term" value="P:rRNA processing"/>
    <property type="evidence" value="ECO:0007669"/>
    <property type="project" value="UniProtKB-UniRule"/>
</dbReference>
<dbReference type="Pfam" id="PF24986">
    <property type="entry name" value="PRC_RimM"/>
    <property type="match status" value="1"/>
</dbReference>
<dbReference type="SUPFAM" id="SSF50346">
    <property type="entry name" value="PRC-barrel domain"/>
    <property type="match status" value="1"/>
</dbReference>
<dbReference type="NCBIfam" id="TIGR02273">
    <property type="entry name" value="16S_RimM"/>
    <property type="match status" value="1"/>
</dbReference>
<dbReference type="PANTHER" id="PTHR33692">
    <property type="entry name" value="RIBOSOME MATURATION FACTOR RIMM"/>
    <property type="match status" value="1"/>
</dbReference>